<protein>
    <recommendedName>
        <fullName evidence="2">DUF218 domain-containing protein</fullName>
    </recommendedName>
</protein>
<dbReference type="Proteomes" id="UP000019426">
    <property type="component" value="Chromosome M2/40_rep1"/>
</dbReference>
<dbReference type="GO" id="GO:0000270">
    <property type="term" value="P:peptidoglycan metabolic process"/>
    <property type="evidence" value="ECO:0007669"/>
    <property type="project" value="TreeGrafter"/>
</dbReference>
<evidence type="ECO:0000313" key="4">
    <source>
        <dbReference type="Proteomes" id="UP000019426"/>
    </source>
</evidence>
<feature type="domain" description="DUF218" evidence="2">
    <location>
        <begin position="103"/>
        <end position="231"/>
    </location>
</feature>
<dbReference type="InterPro" id="IPR051599">
    <property type="entry name" value="Cell_Envelope_Assoc"/>
</dbReference>
<dbReference type="OrthoDB" id="9782395at2"/>
<dbReference type="KEGG" id="clt:CM240_0281"/>
<dbReference type="PATRIC" id="fig|1216932.3.peg.261"/>
<evidence type="ECO:0000313" key="3">
    <source>
        <dbReference type="EMBL" id="CDM67448.1"/>
    </source>
</evidence>
<dbReference type="AlphaFoldDB" id="W6RT71"/>
<accession>W6RT71</accession>
<dbReference type="PANTHER" id="PTHR30336">
    <property type="entry name" value="INNER MEMBRANE PROTEIN, PROBABLE PERMEASE"/>
    <property type="match status" value="1"/>
</dbReference>
<proteinExistence type="predicted"/>
<dbReference type="STRING" id="1216932.CM240_0281"/>
<name>W6RT71_9CLOT</name>
<keyword evidence="1" id="KW-0472">Membrane</keyword>
<evidence type="ECO:0000259" key="2">
    <source>
        <dbReference type="Pfam" id="PF02698"/>
    </source>
</evidence>
<dbReference type="Pfam" id="PF02698">
    <property type="entry name" value="DUF218"/>
    <property type="match status" value="1"/>
</dbReference>
<sequence>MNKKVKWMNKVLIFIGCIFVIYYLALRFFYGKIAFSETFFIVGVLLIAYNSISLKKEISIWDKIPKIFRSSVFILFSICLVIFLFVECIIIYNGFVHDKGKPDYVVVLGAGLRGSRITTALRCRLDAAVEYNKLYPEVPIVVSGGQGPDEDLSEAEAMKNYLITNGVNEELIIEEDKSTNTYENFKFTKRKLKEIDDKKNITITVITNNFHMYRAKLLAEDIGFKCLRYPSPGHKALAVNFYVREFFAVIKAIVFGY</sequence>
<feature type="transmembrane region" description="Helical" evidence="1">
    <location>
        <begin position="72"/>
        <end position="92"/>
    </location>
</feature>
<organism evidence="3 4">
    <name type="scientific">Clostridium bornimense</name>
    <dbReference type="NCBI Taxonomy" id="1216932"/>
    <lineage>
        <taxon>Bacteria</taxon>
        <taxon>Bacillati</taxon>
        <taxon>Bacillota</taxon>
        <taxon>Clostridia</taxon>
        <taxon>Eubacteriales</taxon>
        <taxon>Clostridiaceae</taxon>
        <taxon>Clostridium</taxon>
    </lineage>
</organism>
<dbReference type="GO" id="GO:0005886">
    <property type="term" value="C:plasma membrane"/>
    <property type="evidence" value="ECO:0007669"/>
    <property type="project" value="TreeGrafter"/>
</dbReference>
<dbReference type="RefSeq" id="WP_044035900.1">
    <property type="nucleotide sequence ID" value="NZ_HG917868.1"/>
</dbReference>
<feature type="transmembrane region" description="Helical" evidence="1">
    <location>
        <begin position="32"/>
        <end position="52"/>
    </location>
</feature>
<gene>
    <name evidence="3" type="ORF">CM240_0281</name>
</gene>
<dbReference type="HOGENOM" id="CLU_051474_2_2_9"/>
<keyword evidence="1" id="KW-0812">Transmembrane</keyword>
<dbReference type="InterPro" id="IPR003848">
    <property type="entry name" value="DUF218"/>
</dbReference>
<keyword evidence="4" id="KW-1185">Reference proteome</keyword>
<evidence type="ECO:0000256" key="1">
    <source>
        <dbReference type="SAM" id="Phobius"/>
    </source>
</evidence>
<reference evidence="3 4" key="1">
    <citation type="submission" date="2013-11" db="EMBL/GenBank/DDBJ databases">
        <title>Complete genome sequence of Clostridum sp. M2/40.</title>
        <authorList>
            <person name="Wibberg D."/>
            <person name="Puehler A."/>
            <person name="Schlueter A."/>
        </authorList>
    </citation>
    <scope>NUCLEOTIDE SEQUENCE [LARGE SCALE GENOMIC DNA]</scope>
    <source>
        <strain evidence="4">M2/40</strain>
    </source>
</reference>
<dbReference type="eggNOG" id="COG1434">
    <property type="taxonomic scope" value="Bacteria"/>
</dbReference>
<dbReference type="InterPro" id="IPR014729">
    <property type="entry name" value="Rossmann-like_a/b/a_fold"/>
</dbReference>
<dbReference type="Gene3D" id="3.40.50.620">
    <property type="entry name" value="HUPs"/>
    <property type="match status" value="1"/>
</dbReference>
<feature type="transmembrane region" description="Helical" evidence="1">
    <location>
        <begin position="7"/>
        <end position="26"/>
    </location>
</feature>
<dbReference type="CDD" id="cd06259">
    <property type="entry name" value="YdcF-like"/>
    <property type="match status" value="1"/>
</dbReference>
<dbReference type="PANTHER" id="PTHR30336:SF4">
    <property type="entry name" value="ENVELOPE BIOGENESIS FACTOR ELYC"/>
    <property type="match status" value="1"/>
</dbReference>
<keyword evidence="1" id="KW-1133">Transmembrane helix</keyword>
<dbReference type="GO" id="GO:0043164">
    <property type="term" value="P:Gram-negative-bacterium-type cell wall biogenesis"/>
    <property type="evidence" value="ECO:0007669"/>
    <property type="project" value="TreeGrafter"/>
</dbReference>
<dbReference type="EMBL" id="HG917868">
    <property type="protein sequence ID" value="CDM67448.1"/>
    <property type="molecule type" value="Genomic_DNA"/>
</dbReference>